<name>A0A1E5UN34_9POAL</name>
<feature type="compositionally biased region" description="Polar residues" evidence="1">
    <location>
        <begin position="226"/>
        <end position="236"/>
    </location>
</feature>
<feature type="region of interest" description="Disordered" evidence="1">
    <location>
        <begin position="133"/>
        <end position="296"/>
    </location>
</feature>
<evidence type="ECO:0000313" key="3">
    <source>
        <dbReference type="Proteomes" id="UP000095767"/>
    </source>
</evidence>
<keyword evidence="3" id="KW-1185">Reference proteome</keyword>
<reference evidence="2 3" key="1">
    <citation type="submission" date="2016-09" db="EMBL/GenBank/DDBJ databases">
        <title>The draft genome of Dichanthelium oligosanthes: A C3 panicoid grass species.</title>
        <authorList>
            <person name="Studer A.J."/>
            <person name="Schnable J.C."/>
            <person name="Brutnell T.P."/>
        </authorList>
    </citation>
    <scope>NUCLEOTIDE SEQUENCE [LARGE SCALE GENOMIC DNA]</scope>
    <source>
        <strain evidence="3">cv. Kellogg 1175</strain>
        <tissue evidence="2">Leaf</tissue>
    </source>
</reference>
<sequence length="344" mass="36168">MLALLKELKVTGLTGVKVLWTLFERRVQPLKARAHPLYRYTGDGDPTRTSPEVLAPTEVRSRVWTVIKRSKDVEDDTAEIDRHQDGLAPELAARREGHDPFTPLQARVYYPPLPEGEDTRAANRAENERLQALSLQKKKDRAAKARRHMLRQQGLLSEESEETDDDDGGDDGDDDDDDDDDDVIGERYTEALGLGKRPAEGGAGGPSSKRVRADLGQGSSGAVLGSKSNVPSSTEGAAQIVEPAPAAGTINGGRAAAAEPGYGVTASRGRSADRDADAGRDAGDTPASARECETVGRGEPLSAVSVAVFQPNAPCCAGCGGRGQQLGDLRGGGVGDGGRGGNHG</sequence>
<feature type="compositionally biased region" description="Basic residues" evidence="1">
    <location>
        <begin position="136"/>
        <end position="150"/>
    </location>
</feature>
<accession>A0A1E5UN34</accession>
<dbReference type="AlphaFoldDB" id="A0A1E5UN34"/>
<protein>
    <submittedName>
        <fullName evidence="2">Uncharacterized protein</fullName>
    </submittedName>
</protein>
<feature type="compositionally biased region" description="Acidic residues" evidence="1">
    <location>
        <begin position="158"/>
        <end position="183"/>
    </location>
</feature>
<dbReference type="PANTHER" id="PTHR33026:SF7">
    <property type="entry name" value="OS03G0100275 PROTEIN"/>
    <property type="match status" value="1"/>
</dbReference>
<gene>
    <name evidence="2" type="ORF">BAE44_0024753</name>
</gene>
<evidence type="ECO:0000313" key="2">
    <source>
        <dbReference type="EMBL" id="OEL14228.1"/>
    </source>
</evidence>
<feature type="region of interest" description="Disordered" evidence="1">
    <location>
        <begin position="74"/>
        <end position="118"/>
    </location>
</feature>
<organism evidence="2 3">
    <name type="scientific">Dichanthelium oligosanthes</name>
    <dbReference type="NCBI Taxonomy" id="888268"/>
    <lineage>
        <taxon>Eukaryota</taxon>
        <taxon>Viridiplantae</taxon>
        <taxon>Streptophyta</taxon>
        <taxon>Embryophyta</taxon>
        <taxon>Tracheophyta</taxon>
        <taxon>Spermatophyta</taxon>
        <taxon>Magnoliopsida</taxon>
        <taxon>Liliopsida</taxon>
        <taxon>Poales</taxon>
        <taxon>Poaceae</taxon>
        <taxon>PACMAD clade</taxon>
        <taxon>Panicoideae</taxon>
        <taxon>Panicodae</taxon>
        <taxon>Paniceae</taxon>
        <taxon>Dichantheliinae</taxon>
        <taxon>Dichanthelium</taxon>
    </lineage>
</organism>
<evidence type="ECO:0000256" key="1">
    <source>
        <dbReference type="SAM" id="MobiDB-lite"/>
    </source>
</evidence>
<dbReference type="Proteomes" id="UP000095767">
    <property type="component" value="Unassembled WGS sequence"/>
</dbReference>
<feature type="compositionally biased region" description="Basic and acidic residues" evidence="1">
    <location>
        <begin position="270"/>
        <end position="283"/>
    </location>
</feature>
<dbReference type="PANTHER" id="PTHR33026">
    <property type="entry name" value="OS06G0360600 PROTEIN"/>
    <property type="match status" value="1"/>
</dbReference>
<comment type="caution">
    <text evidence="2">The sequence shown here is derived from an EMBL/GenBank/DDBJ whole genome shotgun (WGS) entry which is preliminary data.</text>
</comment>
<proteinExistence type="predicted"/>
<dbReference type="EMBL" id="LWDX02070747">
    <property type="protein sequence ID" value="OEL14228.1"/>
    <property type="molecule type" value="Genomic_DNA"/>
</dbReference>